<feature type="domain" description="RRM" evidence="2">
    <location>
        <begin position="15"/>
        <end position="96"/>
    </location>
</feature>
<keyword evidence="1" id="KW-0694">RNA-binding</keyword>
<protein>
    <recommendedName>
        <fullName evidence="2">RRM domain-containing protein</fullName>
    </recommendedName>
</protein>
<dbReference type="PROSITE" id="PS50102">
    <property type="entry name" value="RRM"/>
    <property type="match status" value="1"/>
</dbReference>
<dbReference type="Pfam" id="PF00076">
    <property type="entry name" value="RRM_1"/>
    <property type="match status" value="1"/>
</dbReference>
<dbReference type="InterPro" id="IPR002999">
    <property type="entry name" value="Tudor"/>
</dbReference>
<gene>
    <name evidence="3" type="ORF">TELCIR_11359</name>
</gene>
<dbReference type="OrthoDB" id="5818176at2759"/>
<evidence type="ECO:0000256" key="1">
    <source>
        <dbReference type="PROSITE-ProRule" id="PRU00176"/>
    </source>
</evidence>
<evidence type="ECO:0000313" key="3">
    <source>
        <dbReference type="EMBL" id="PIO66908.1"/>
    </source>
</evidence>
<proteinExistence type="predicted"/>
<dbReference type="Proteomes" id="UP000230423">
    <property type="component" value="Unassembled WGS sequence"/>
</dbReference>
<organism evidence="3 4">
    <name type="scientific">Teladorsagia circumcincta</name>
    <name type="common">Brown stomach worm</name>
    <name type="synonym">Ostertagia circumcincta</name>
    <dbReference type="NCBI Taxonomy" id="45464"/>
    <lineage>
        <taxon>Eukaryota</taxon>
        <taxon>Metazoa</taxon>
        <taxon>Ecdysozoa</taxon>
        <taxon>Nematoda</taxon>
        <taxon>Chromadorea</taxon>
        <taxon>Rhabditida</taxon>
        <taxon>Rhabditina</taxon>
        <taxon>Rhabditomorpha</taxon>
        <taxon>Strongyloidea</taxon>
        <taxon>Trichostrongylidae</taxon>
        <taxon>Teladorsagia</taxon>
    </lineage>
</organism>
<sequence length="272" mass="30748">MDQFPSGSAPIELDKEFCVKNIPANFVDWDLFHVFRRYGTVHNVKIPSKQLQSNTKYGFVIMENMNGADEVRSQLRSGKYLNLDNGLQLLVRVVESPFPCKSVSEGFVFHAIPIDQKLGDEYSCLQREMNKFCARNPNVNEIPKVGQYVLYCRDTIAFRALCNTESTLYLIDIGEVIPIIRSHMWELIPSFTTLPSLVLKQWSRGCPGGLIATAQEYSGLINMVHLQVTSDKGVEENFASLIAQKGLCTCLSHDLRVYSREDLLEAKNSKVC</sequence>
<dbReference type="Gene3D" id="3.30.70.330">
    <property type="match status" value="1"/>
</dbReference>
<dbReference type="InterPro" id="IPR012677">
    <property type="entry name" value="Nucleotide-bd_a/b_plait_sf"/>
</dbReference>
<dbReference type="CDD" id="cd00590">
    <property type="entry name" value="RRM_SF"/>
    <property type="match status" value="1"/>
</dbReference>
<dbReference type="SUPFAM" id="SSF54928">
    <property type="entry name" value="RNA-binding domain, RBD"/>
    <property type="match status" value="1"/>
</dbReference>
<dbReference type="SMART" id="SM00360">
    <property type="entry name" value="RRM"/>
    <property type="match status" value="1"/>
</dbReference>
<keyword evidence="4" id="KW-1185">Reference proteome</keyword>
<accession>A0A2G9U9K9</accession>
<dbReference type="GO" id="GO:0003723">
    <property type="term" value="F:RNA binding"/>
    <property type="evidence" value="ECO:0007669"/>
    <property type="project" value="UniProtKB-UniRule"/>
</dbReference>
<dbReference type="InterPro" id="IPR000504">
    <property type="entry name" value="RRM_dom"/>
</dbReference>
<dbReference type="SUPFAM" id="SSF63748">
    <property type="entry name" value="Tudor/PWWP/MBT"/>
    <property type="match status" value="1"/>
</dbReference>
<evidence type="ECO:0000259" key="2">
    <source>
        <dbReference type="PROSITE" id="PS50102"/>
    </source>
</evidence>
<dbReference type="InterPro" id="IPR035979">
    <property type="entry name" value="RBD_domain_sf"/>
</dbReference>
<name>A0A2G9U9K9_TELCI</name>
<dbReference type="EMBL" id="KZ347951">
    <property type="protein sequence ID" value="PIO66908.1"/>
    <property type="molecule type" value="Genomic_DNA"/>
</dbReference>
<dbReference type="AlphaFoldDB" id="A0A2G9U9K9"/>
<reference evidence="3 4" key="1">
    <citation type="submission" date="2015-09" db="EMBL/GenBank/DDBJ databases">
        <title>Draft genome of the parasitic nematode Teladorsagia circumcincta isolate WARC Sus (inbred).</title>
        <authorList>
            <person name="Mitreva M."/>
        </authorList>
    </citation>
    <scope>NUCLEOTIDE SEQUENCE [LARGE SCALE GENOMIC DNA]</scope>
    <source>
        <strain evidence="3 4">S</strain>
    </source>
</reference>
<dbReference type="Pfam" id="PF00567">
    <property type="entry name" value="TUDOR"/>
    <property type="match status" value="1"/>
</dbReference>
<evidence type="ECO:0000313" key="4">
    <source>
        <dbReference type="Proteomes" id="UP000230423"/>
    </source>
</evidence>